<accession>X0A817</accession>
<dbReference type="GO" id="GO:0006351">
    <property type="term" value="P:DNA-templated transcription"/>
    <property type="evidence" value="ECO:0007669"/>
    <property type="project" value="InterPro"/>
</dbReference>
<dbReference type="PROSITE" id="PS50048">
    <property type="entry name" value="ZN2_CY6_FUNGAL_2"/>
    <property type="match status" value="1"/>
</dbReference>
<dbReference type="Pfam" id="PF04082">
    <property type="entry name" value="Fungal_trans"/>
    <property type="match status" value="1"/>
</dbReference>
<evidence type="ECO:0000256" key="3">
    <source>
        <dbReference type="ARBA" id="ARBA00023163"/>
    </source>
</evidence>
<dbReference type="PROSITE" id="PS00463">
    <property type="entry name" value="ZN2_CY6_FUNGAL_1"/>
    <property type="match status" value="1"/>
</dbReference>
<evidence type="ECO:0000313" key="7">
    <source>
        <dbReference type="EMBL" id="EXK36728.1"/>
    </source>
</evidence>
<evidence type="ECO:0000259" key="6">
    <source>
        <dbReference type="PROSITE" id="PS50048"/>
    </source>
</evidence>
<dbReference type="Pfam" id="PF00172">
    <property type="entry name" value="Zn_clus"/>
    <property type="match status" value="1"/>
</dbReference>
<dbReference type="AlphaFoldDB" id="X0A817"/>
<dbReference type="Gene3D" id="4.10.240.10">
    <property type="entry name" value="Zn(2)-C6 fungal-type DNA-binding domain"/>
    <property type="match status" value="1"/>
</dbReference>
<dbReference type="EMBL" id="JH659334">
    <property type="protein sequence ID" value="EXK36728.1"/>
    <property type="molecule type" value="Genomic_DNA"/>
</dbReference>
<organism evidence="7">
    <name type="scientific">Fusarium oxysporum f. sp. melonis 26406</name>
    <dbReference type="NCBI Taxonomy" id="1089452"/>
    <lineage>
        <taxon>Eukaryota</taxon>
        <taxon>Fungi</taxon>
        <taxon>Dikarya</taxon>
        <taxon>Ascomycota</taxon>
        <taxon>Pezizomycotina</taxon>
        <taxon>Sordariomycetes</taxon>
        <taxon>Hypocreomycetidae</taxon>
        <taxon>Hypocreales</taxon>
        <taxon>Nectriaceae</taxon>
        <taxon>Fusarium</taxon>
        <taxon>Fusarium oxysporum species complex</taxon>
    </lineage>
</organism>
<evidence type="ECO:0000256" key="4">
    <source>
        <dbReference type="ARBA" id="ARBA00023242"/>
    </source>
</evidence>
<dbReference type="InterPro" id="IPR007219">
    <property type="entry name" value="XnlR_reg_dom"/>
</dbReference>
<reference evidence="7" key="1">
    <citation type="submission" date="2012-04" db="EMBL/GenBank/DDBJ databases">
        <title>The Genome Sequence of Fusarium oxysporum melonis.</title>
        <authorList>
            <consortium name="The Broad Institute Genome Sequencing Platform"/>
            <person name="Ma L.-J."/>
            <person name="Gale L.R."/>
            <person name="Schwartz D.C."/>
            <person name="Zhou S."/>
            <person name="Corby-Kistler H."/>
            <person name="Young S.K."/>
            <person name="Zeng Q."/>
            <person name="Gargeya S."/>
            <person name="Fitzgerald M."/>
            <person name="Haas B."/>
            <person name="Abouelleil A."/>
            <person name="Alvarado L."/>
            <person name="Arachchi H.M."/>
            <person name="Berlin A."/>
            <person name="Brown A."/>
            <person name="Chapman S.B."/>
            <person name="Chen Z."/>
            <person name="Dunbar C."/>
            <person name="Freedman E."/>
            <person name="Gearin G."/>
            <person name="Goldberg J."/>
            <person name="Griggs A."/>
            <person name="Gujja S."/>
            <person name="Heiman D."/>
            <person name="Howarth C."/>
            <person name="Larson L."/>
            <person name="Lui A."/>
            <person name="MacDonald P.J.P."/>
            <person name="Montmayeur A."/>
            <person name="Murphy C."/>
            <person name="Neiman D."/>
            <person name="Pearson M."/>
            <person name="Priest M."/>
            <person name="Roberts A."/>
            <person name="Saif S."/>
            <person name="Shea T."/>
            <person name="Shenoy N."/>
            <person name="Sisk P."/>
            <person name="Stolte C."/>
            <person name="Sykes S."/>
            <person name="Wortman J."/>
            <person name="Nusbaum C."/>
            <person name="Birren B."/>
        </authorList>
    </citation>
    <scope>NUCLEOTIDE SEQUENCE</scope>
    <source>
        <strain evidence="7">26406</strain>
    </source>
</reference>
<dbReference type="InterPro" id="IPR001138">
    <property type="entry name" value="Zn2Cys6_DnaBD"/>
</dbReference>
<dbReference type="GO" id="GO:0008270">
    <property type="term" value="F:zinc ion binding"/>
    <property type="evidence" value="ECO:0007669"/>
    <property type="project" value="InterPro"/>
</dbReference>
<sequence>MDHQSTMEKMPVSMPKKRNAADIESTTHSTTTVTGRPKRGKYTSVACDGCKKKKIKCIPSEDNSCERCITGGLMCSVATNTGQVAKEEPDRYVSQCALTYELSQLRQQVSDLVVIIRELKEQALDASTIPSHTRYNIVTHSPASTLGEVPSQPQFIGPTRSAFGLHVSERSLNRMGVPRFDSMPPNGAQSPREEPLSGRLMTDLSFWDHCTASDVIKYLVIFQEEVQSVYPFIDISEYIAQSKGILQAIRNGGLLMEEDESTMSKLCSKDINLARVAIATGIILEEPSKIELSTAIVNSVETIVSIILTPRVDLKEIQLTSLLSIYYFHSGEELLSWRTIGIAARKSLELGLHRKRSLLDNFKDSDSRRLAARVFWCVYILDRQWSFGTTLSFALVEKEIDPELPKPDEEYPYLQCMVGHGQLCSKIWDALPPLGALAVLFLAVCHAPETFSALYQRTFSEAGDLVKDLSRYNIVSKRLWRSIRDMIRRIKVFGFLQTTNEENGVPGEDFSGIADEQNKIAEVTTGLGETVPMSTPQTEAFTFGDISMPDTDLASSGPDMFHMRNDLLNLFNAFEQGQQFLQPIQGTLSQEEEFAMATEQRKDISMRFQGLI</sequence>
<dbReference type="SMART" id="SM00906">
    <property type="entry name" value="Fungal_trans"/>
    <property type="match status" value="1"/>
</dbReference>
<dbReference type="CDD" id="cd12148">
    <property type="entry name" value="fungal_TF_MHR"/>
    <property type="match status" value="1"/>
</dbReference>
<evidence type="ECO:0000256" key="5">
    <source>
        <dbReference type="SAM" id="MobiDB-lite"/>
    </source>
</evidence>
<dbReference type="PANTHER" id="PTHR47424">
    <property type="entry name" value="REGULATORY PROTEIN GAL4"/>
    <property type="match status" value="1"/>
</dbReference>
<dbReference type="GO" id="GO:0000981">
    <property type="term" value="F:DNA-binding transcription factor activity, RNA polymerase II-specific"/>
    <property type="evidence" value="ECO:0007669"/>
    <property type="project" value="InterPro"/>
</dbReference>
<keyword evidence="3" id="KW-0804">Transcription</keyword>
<dbReference type="SUPFAM" id="SSF57701">
    <property type="entry name" value="Zn2/Cys6 DNA-binding domain"/>
    <property type="match status" value="1"/>
</dbReference>
<gene>
    <name evidence="7" type="ORF">FOMG_09891</name>
</gene>
<dbReference type="GO" id="GO:0005634">
    <property type="term" value="C:nucleus"/>
    <property type="evidence" value="ECO:0007669"/>
    <property type="project" value="TreeGrafter"/>
</dbReference>
<evidence type="ECO:0000256" key="1">
    <source>
        <dbReference type="ARBA" id="ARBA00022723"/>
    </source>
</evidence>
<evidence type="ECO:0000256" key="2">
    <source>
        <dbReference type="ARBA" id="ARBA00023015"/>
    </source>
</evidence>
<feature type="region of interest" description="Disordered" evidence="5">
    <location>
        <begin position="176"/>
        <end position="195"/>
    </location>
</feature>
<reference evidence="7" key="2">
    <citation type="submission" date="2012-05" db="EMBL/GenBank/DDBJ databases">
        <title>Annotation of the Genome Sequence of Fusarium oxysporum f. sp. melonis 26406.</title>
        <authorList>
            <consortium name="The Broad Institute Genomics Platform"/>
            <person name="Ma L.-J."/>
            <person name="Corby-Kistler H."/>
            <person name="Broz K."/>
            <person name="Gale L.R."/>
            <person name="Jonkers W."/>
            <person name="O'Donnell K."/>
            <person name="Ploetz R."/>
            <person name="Steinberg C."/>
            <person name="Schwartz D.C."/>
            <person name="VanEtten H."/>
            <person name="Zhou S."/>
            <person name="Young S.K."/>
            <person name="Zeng Q."/>
            <person name="Gargeya S."/>
            <person name="Fitzgerald M."/>
            <person name="Abouelleil A."/>
            <person name="Alvarado L."/>
            <person name="Chapman S.B."/>
            <person name="Gainer-Dewar J."/>
            <person name="Goldberg J."/>
            <person name="Griggs A."/>
            <person name="Gujja S."/>
            <person name="Hansen M."/>
            <person name="Howarth C."/>
            <person name="Imamovic A."/>
            <person name="Ireland A."/>
            <person name="Larimer J."/>
            <person name="McCowan C."/>
            <person name="Murphy C."/>
            <person name="Pearson M."/>
            <person name="Poon T.W."/>
            <person name="Priest M."/>
            <person name="Roberts A."/>
            <person name="Saif S."/>
            <person name="Shea T."/>
            <person name="Sykes S."/>
            <person name="Wortman J."/>
            <person name="Nusbaum C."/>
            <person name="Birren B."/>
        </authorList>
    </citation>
    <scope>NUCLEOTIDE SEQUENCE</scope>
    <source>
        <strain evidence="7">26406</strain>
    </source>
</reference>
<dbReference type="GO" id="GO:0000435">
    <property type="term" value="P:positive regulation of transcription from RNA polymerase II promoter by galactose"/>
    <property type="evidence" value="ECO:0007669"/>
    <property type="project" value="TreeGrafter"/>
</dbReference>
<proteinExistence type="predicted"/>
<dbReference type="HOGENOM" id="CLU_008828_1_1_1"/>
<dbReference type="InterPro" id="IPR036864">
    <property type="entry name" value="Zn2-C6_fun-type_DNA-bd_sf"/>
</dbReference>
<feature type="domain" description="Zn(2)-C6 fungal-type" evidence="6">
    <location>
        <begin position="46"/>
        <end position="77"/>
    </location>
</feature>
<protein>
    <recommendedName>
        <fullName evidence="6">Zn(2)-C6 fungal-type domain-containing protein</fullName>
    </recommendedName>
</protein>
<dbReference type="OrthoDB" id="39175at2759"/>
<keyword evidence="4" id="KW-0539">Nucleus</keyword>
<keyword evidence="2" id="KW-0805">Transcription regulation</keyword>
<dbReference type="VEuPathDB" id="FungiDB:FOMG_09891"/>
<dbReference type="GO" id="GO:0000978">
    <property type="term" value="F:RNA polymerase II cis-regulatory region sequence-specific DNA binding"/>
    <property type="evidence" value="ECO:0007669"/>
    <property type="project" value="TreeGrafter"/>
</dbReference>
<dbReference type="PANTHER" id="PTHR47424:SF5">
    <property type="entry name" value="ZN(II)2CYS6 TRANSCRIPTION FACTOR (EUROFUNG)"/>
    <property type="match status" value="1"/>
</dbReference>
<dbReference type="Proteomes" id="UP000030703">
    <property type="component" value="Unassembled WGS sequence"/>
</dbReference>
<keyword evidence="1" id="KW-0479">Metal-binding</keyword>
<dbReference type="SMART" id="SM00066">
    <property type="entry name" value="GAL4"/>
    <property type="match status" value="1"/>
</dbReference>
<feature type="region of interest" description="Disordered" evidence="5">
    <location>
        <begin position="1"/>
        <end position="38"/>
    </location>
</feature>
<dbReference type="InterPro" id="IPR051127">
    <property type="entry name" value="Fungal_SecMet_Regulators"/>
</dbReference>
<name>X0A817_FUSOX</name>